<dbReference type="InterPro" id="IPR057975">
    <property type="entry name" value="TPR_ANAPC2"/>
</dbReference>
<dbReference type="InterPro" id="IPR036390">
    <property type="entry name" value="WH_DNA-bd_sf"/>
</dbReference>
<dbReference type="InterPro" id="IPR014786">
    <property type="entry name" value="ANAPC2_C"/>
</dbReference>
<dbReference type="SMART" id="SM00182">
    <property type="entry name" value="CULLIN"/>
    <property type="match status" value="1"/>
</dbReference>
<evidence type="ECO:0000256" key="3">
    <source>
        <dbReference type="ARBA" id="ARBA00022776"/>
    </source>
</evidence>
<dbReference type="RefSeq" id="XP_024894051.1">
    <property type="nucleotide sequence ID" value="XM_025038283.1"/>
</dbReference>
<comment type="similarity">
    <text evidence="6">Belongs to the cullin family.</text>
</comment>
<dbReference type="GeneID" id="112468891"/>
<dbReference type="SUPFAM" id="SSF46785">
    <property type="entry name" value="Winged helix' DNA-binding domain"/>
    <property type="match status" value="1"/>
</dbReference>
<gene>
    <name evidence="9" type="primary">LOC112468891</name>
</gene>
<dbReference type="CTD" id="136036194"/>
<dbReference type="OrthoDB" id="5581181at2759"/>
<evidence type="ECO:0000259" key="7">
    <source>
        <dbReference type="PROSITE" id="PS50069"/>
    </source>
</evidence>
<dbReference type="PANTHER" id="PTHR45957">
    <property type="entry name" value="ANAPHASE-PROMOTING COMPLEX SUBUNIT 2"/>
    <property type="match status" value="1"/>
</dbReference>
<evidence type="ECO:0000256" key="6">
    <source>
        <dbReference type="PROSITE-ProRule" id="PRU00330"/>
    </source>
</evidence>
<evidence type="ECO:0000256" key="4">
    <source>
        <dbReference type="ARBA" id="ARBA00022786"/>
    </source>
</evidence>
<dbReference type="Pfam" id="PF26557">
    <property type="entry name" value="Cullin_AB"/>
    <property type="match status" value="1"/>
</dbReference>
<dbReference type="Proteomes" id="UP000504618">
    <property type="component" value="Unplaced"/>
</dbReference>
<dbReference type="AlphaFoldDB" id="A0A6J1RNC7"/>
<dbReference type="InterPro" id="IPR044554">
    <property type="entry name" value="ANAPC2"/>
</dbReference>
<dbReference type="Pfam" id="PF25773">
    <property type="entry name" value="TPR_ANAPC2"/>
    <property type="match status" value="1"/>
</dbReference>
<dbReference type="Pfam" id="PF08672">
    <property type="entry name" value="ANAPC2"/>
    <property type="match status" value="1"/>
</dbReference>
<dbReference type="SMART" id="SM01013">
    <property type="entry name" value="APC2"/>
    <property type="match status" value="1"/>
</dbReference>
<dbReference type="PANTHER" id="PTHR45957:SF1">
    <property type="entry name" value="ANAPHASE-PROMOTING COMPLEX SUBUNIT 2"/>
    <property type="match status" value="1"/>
</dbReference>
<dbReference type="SUPFAM" id="SSF75632">
    <property type="entry name" value="Cullin homology domain"/>
    <property type="match status" value="1"/>
</dbReference>
<dbReference type="Gene3D" id="1.20.1310.10">
    <property type="entry name" value="Cullin Repeats"/>
    <property type="match status" value="1"/>
</dbReference>
<sequence length="780" mass="90432">MAKVELKSRDFFFDQLDHVFPIVRGKVKEECTEEEFMNLVEVIQFFKSTYYVIEIVIHNIEQYIRCYVAPAFWKNFEYTEDGQRGFELFKSAVDDLYEHLMEFLPVLKKLEYLRQNKGAECSLPSGKDDIDIEARFRLIVRATLLSQLPLCHECIIGHFYKIAFNIFCILDNSSQADMSASEIQCTRCAQEVENCRCQMIVYMFHETNRKLIELELLERLVGNVLTSLIHIRIENHVIQKCDKTFDVSQLASLENWLETVVMKWLIRVYSGGFSNTEVLGDEIRDAINKFKQKLSHYLYETYTNIRIDHLFNIIIEYPESQPAVDDLRICLERTDKRKVLVKNLQEAIKTRLLHAGVNTPDIVTAYIAAIKALKHLDPTGVLLETVTEPIKCYLRSREDTVRSVVNSLLDDSPSELADELVRGECLQLDDGSADDESEDWEKWLPDPVDADPAKSTQRKVSDIISTLVNVYGSQDLFVNEYRTLLADRLLSQLNYHTEREIRHLELLKRRFGENQLHYCEVMLKDVYDSKRIDGNIHSDTSYNLQRELFPTSALILSAQFWPPFKEDWKLKLPSIVQNQLNKYVKAFEALKGNRTLCWKPHLGNVSLEIELKDRKLDINVTPVHATIILHFQDKNEWTLQDLAEVMHAPATVLRRKMSFWVSQGLLKETSSDVFILQEESTSKSRLSTDIVDDEEAESAMASASDQREEELQVFWSYIVGMLTNLDSLPIERIHQMLKMFASQGPGAVECGLPELRQFLDRKVREHQLLLSGSLYRLPKS</sequence>
<keyword evidence="2" id="KW-0132">Cell division</keyword>
<proteinExistence type="inferred from homology"/>
<evidence type="ECO:0000313" key="9">
    <source>
        <dbReference type="RefSeq" id="XP_024894051.1"/>
    </source>
</evidence>
<dbReference type="GO" id="GO:0051301">
    <property type="term" value="P:cell division"/>
    <property type="evidence" value="ECO:0007669"/>
    <property type="project" value="UniProtKB-KW"/>
</dbReference>
<keyword evidence="4" id="KW-0833">Ubl conjugation pathway</keyword>
<dbReference type="PROSITE" id="PS50069">
    <property type="entry name" value="CULLIN_2"/>
    <property type="match status" value="1"/>
</dbReference>
<name>A0A6J1RNC7_9HYME</name>
<evidence type="ECO:0000256" key="2">
    <source>
        <dbReference type="ARBA" id="ARBA00022618"/>
    </source>
</evidence>
<dbReference type="GO" id="GO:0005680">
    <property type="term" value="C:anaphase-promoting complex"/>
    <property type="evidence" value="ECO:0007669"/>
    <property type="project" value="TreeGrafter"/>
</dbReference>
<reference evidence="9" key="1">
    <citation type="submission" date="2025-08" db="UniProtKB">
        <authorList>
            <consortium name="RefSeq"/>
        </authorList>
    </citation>
    <scope>IDENTIFICATION</scope>
    <source>
        <tissue evidence="9">Whole body</tissue>
    </source>
</reference>
<dbReference type="GO" id="GO:0031625">
    <property type="term" value="F:ubiquitin protein ligase binding"/>
    <property type="evidence" value="ECO:0007669"/>
    <property type="project" value="InterPro"/>
</dbReference>
<evidence type="ECO:0000256" key="1">
    <source>
        <dbReference type="ARBA" id="ARBA00016068"/>
    </source>
</evidence>
<accession>A0A6J1RNC7</accession>
<dbReference type="GO" id="GO:0070979">
    <property type="term" value="P:protein K11-linked ubiquitination"/>
    <property type="evidence" value="ECO:0007669"/>
    <property type="project" value="TreeGrafter"/>
</dbReference>
<dbReference type="InterPro" id="IPR016158">
    <property type="entry name" value="Cullin_homology"/>
</dbReference>
<dbReference type="InterPro" id="IPR059120">
    <property type="entry name" value="Cullin-like_AB"/>
</dbReference>
<dbReference type="Gene3D" id="3.30.230.130">
    <property type="entry name" value="Cullin, Chain C, Domain 2"/>
    <property type="match status" value="1"/>
</dbReference>
<feature type="domain" description="Cullin family profile" evidence="7">
    <location>
        <begin position="464"/>
        <end position="661"/>
    </location>
</feature>
<dbReference type="InterPro" id="IPR036388">
    <property type="entry name" value="WH-like_DNA-bd_sf"/>
</dbReference>
<dbReference type="GO" id="GO:0006511">
    <property type="term" value="P:ubiquitin-dependent protein catabolic process"/>
    <property type="evidence" value="ECO:0007669"/>
    <property type="project" value="InterPro"/>
</dbReference>
<dbReference type="Gene3D" id="1.10.10.10">
    <property type="entry name" value="Winged helix-like DNA-binding domain superfamily/Winged helix DNA-binding domain"/>
    <property type="match status" value="1"/>
</dbReference>
<dbReference type="GO" id="GO:0007091">
    <property type="term" value="P:metaphase/anaphase transition of mitotic cell cycle"/>
    <property type="evidence" value="ECO:0007669"/>
    <property type="project" value="TreeGrafter"/>
</dbReference>
<evidence type="ECO:0000256" key="5">
    <source>
        <dbReference type="ARBA" id="ARBA00023306"/>
    </source>
</evidence>
<keyword evidence="3" id="KW-0498">Mitosis</keyword>
<keyword evidence="8" id="KW-1185">Reference proteome</keyword>
<protein>
    <recommendedName>
        <fullName evidence="1">Anaphase-promoting complex subunit 2</fullName>
    </recommendedName>
</protein>
<organism evidence="8 9">
    <name type="scientific">Temnothorax curvispinosus</name>
    <dbReference type="NCBI Taxonomy" id="300111"/>
    <lineage>
        <taxon>Eukaryota</taxon>
        <taxon>Metazoa</taxon>
        <taxon>Ecdysozoa</taxon>
        <taxon>Arthropoda</taxon>
        <taxon>Hexapoda</taxon>
        <taxon>Insecta</taxon>
        <taxon>Pterygota</taxon>
        <taxon>Neoptera</taxon>
        <taxon>Endopterygota</taxon>
        <taxon>Hymenoptera</taxon>
        <taxon>Apocrita</taxon>
        <taxon>Aculeata</taxon>
        <taxon>Formicoidea</taxon>
        <taxon>Formicidae</taxon>
        <taxon>Myrmicinae</taxon>
        <taxon>Temnothorax</taxon>
    </lineage>
</organism>
<evidence type="ECO:0000313" key="8">
    <source>
        <dbReference type="Proteomes" id="UP000504618"/>
    </source>
</evidence>
<dbReference type="InterPro" id="IPR036317">
    <property type="entry name" value="Cullin_homology_sf"/>
</dbReference>
<keyword evidence="5" id="KW-0131">Cell cycle</keyword>